<gene>
    <name evidence="2" type="ORF">D4Z93_07105</name>
</gene>
<protein>
    <submittedName>
        <fullName evidence="2">GNAT family N-acetyltransferase</fullName>
    </submittedName>
</protein>
<evidence type="ECO:0000259" key="1">
    <source>
        <dbReference type="PROSITE" id="PS51186"/>
    </source>
</evidence>
<dbReference type="Proteomes" id="UP000266301">
    <property type="component" value="Chromosome"/>
</dbReference>
<dbReference type="Pfam" id="PF00583">
    <property type="entry name" value="Acetyltransf_1"/>
    <property type="match status" value="1"/>
</dbReference>
<dbReference type="InterPro" id="IPR016181">
    <property type="entry name" value="Acyl_CoA_acyltransferase"/>
</dbReference>
<dbReference type="InterPro" id="IPR000182">
    <property type="entry name" value="GNAT_dom"/>
</dbReference>
<dbReference type="EMBL" id="CP032416">
    <property type="protein sequence ID" value="AYD40300.1"/>
    <property type="molecule type" value="Genomic_DNA"/>
</dbReference>
<accession>A0A386H3N9</accession>
<dbReference type="Gene3D" id="3.40.630.30">
    <property type="match status" value="1"/>
</dbReference>
<evidence type="ECO:0000313" key="3">
    <source>
        <dbReference type="Proteomes" id="UP000266301"/>
    </source>
</evidence>
<dbReference type="KEGG" id="cfer:D4Z93_07105"/>
<evidence type="ECO:0000313" key="2">
    <source>
        <dbReference type="EMBL" id="AYD40300.1"/>
    </source>
</evidence>
<dbReference type="CDD" id="cd04301">
    <property type="entry name" value="NAT_SF"/>
    <property type="match status" value="1"/>
</dbReference>
<feature type="domain" description="N-acetyltransferase" evidence="1">
    <location>
        <begin position="152"/>
        <end position="292"/>
    </location>
</feature>
<sequence length="292" mass="34802">MYKIMTLNKKNLNEFRKLNENNDHFNLLNMDFFKMYDNGSFTNKVFLRRRVKLLSYNFKYIGYIWCDANYSYRNVYTINAMNISNSINIELIDPYKYIVNRLKKNSTFYYTCQNNGFNFNILKNIGFETVDGTLILNLNLDHNIPIAIKEDINFDILKIGKDEKKRCLIQNEIFKNNTRVPLSLDDIYFDEMQSYYLKKGAIFIKKRNTYIGYGQIILEENVPIIVNFGILKEYRGKGYSKCLLTYLLKIVICNGFNNVKIKVNNSNYIALNLYKQMGFEIENERYKWKIKT</sequence>
<keyword evidence="2" id="KW-0808">Transferase</keyword>
<organism evidence="2 3">
    <name type="scientific">Clostridium fermenticellae</name>
    <dbReference type="NCBI Taxonomy" id="2068654"/>
    <lineage>
        <taxon>Bacteria</taxon>
        <taxon>Bacillati</taxon>
        <taxon>Bacillota</taxon>
        <taxon>Clostridia</taxon>
        <taxon>Eubacteriales</taxon>
        <taxon>Clostridiaceae</taxon>
        <taxon>Clostridium</taxon>
    </lineage>
</organism>
<dbReference type="PROSITE" id="PS51186">
    <property type="entry name" value="GNAT"/>
    <property type="match status" value="1"/>
</dbReference>
<keyword evidence="3" id="KW-1185">Reference proteome</keyword>
<name>A0A386H3N9_9CLOT</name>
<dbReference type="OrthoDB" id="1910906at2"/>
<reference evidence="2 3" key="1">
    <citation type="journal article" date="2019" name="Int. J. Syst. Evol. Microbiol.">
        <title>Clostridium fermenticellae sp. nov., isolated from the mud in a fermentation cellar for the production of the Chinese liquor, baijiu.</title>
        <authorList>
            <person name="Xu P.X."/>
            <person name="Chai L.J."/>
            <person name="Qiu T."/>
            <person name="Zhang X.J."/>
            <person name="Lu Z.M."/>
            <person name="Xiao C."/>
            <person name="Wang S.T."/>
            <person name="Shen C.H."/>
            <person name="Shi J.S."/>
            <person name="Xu Z.H."/>
        </authorList>
    </citation>
    <scope>NUCLEOTIDE SEQUENCE [LARGE SCALE GENOMIC DNA]</scope>
    <source>
        <strain evidence="2 3">JN500901</strain>
    </source>
</reference>
<dbReference type="SUPFAM" id="SSF55729">
    <property type="entry name" value="Acyl-CoA N-acyltransferases (Nat)"/>
    <property type="match status" value="1"/>
</dbReference>
<dbReference type="GO" id="GO:0016747">
    <property type="term" value="F:acyltransferase activity, transferring groups other than amino-acyl groups"/>
    <property type="evidence" value="ECO:0007669"/>
    <property type="project" value="InterPro"/>
</dbReference>
<proteinExistence type="predicted"/>
<dbReference type="AlphaFoldDB" id="A0A386H3N9"/>
<dbReference type="RefSeq" id="WP_119971821.1">
    <property type="nucleotide sequence ID" value="NZ_CP032416.1"/>
</dbReference>